<gene>
    <name evidence="4" type="primary">cdhR_2</name>
    <name evidence="4" type="ORF">OCA8868_01290</name>
</gene>
<dbReference type="SUPFAM" id="SSF46689">
    <property type="entry name" value="Homeodomain-like"/>
    <property type="match status" value="2"/>
</dbReference>
<dbReference type="SUPFAM" id="SSF52317">
    <property type="entry name" value="Class I glutamine amidotransferase-like"/>
    <property type="match status" value="1"/>
</dbReference>
<evidence type="ECO:0000256" key="1">
    <source>
        <dbReference type="ARBA" id="ARBA00023015"/>
    </source>
</evidence>
<dbReference type="CDD" id="cd03136">
    <property type="entry name" value="GATase1_AraC_ArgR_like"/>
    <property type="match status" value="1"/>
</dbReference>
<keyword evidence="5" id="KW-1185">Reference proteome</keyword>
<evidence type="ECO:0000313" key="5">
    <source>
        <dbReference type="Proteomes" id="UP000203464"/>
    </source>
</evidence>
<dbReference type="Proteomes" id="UP000203464">
    <property type="component" value="Unassembled WGS sequence"/>
</dbReference>
<dbReference type="InterPro" id="IPR052158">
    <property type="entry name" value="INH-QAR"/>
</dbReference>
<dbReference type="SMART" id="SM00342">
    <property type="entry name" value="HTH_ARAC"/>
    <property type="match status" value="1"/>
</dbReference>
<dbReference type="RefSeq" id="WP_218822671.1">
    <property type="nucleotide sequence ID" value="NZ_FXYD01000002.1"/>
</dbReference>
<dbReference type="PANTHER" id="PTHR43130:SF3">
    <property type="entry name" value="HTH-TYPE TRANSCRIPTIONAL REGULATOR RV1931C"/>
    <property type="match status" value="1"/>
</dbReference>
<evidence type="ECO:0000256" key="2">
    <source>
        <dbReference type="ARBA" id="ARBA00023163"/>
    </source>
</evidence>
<dbReference type="InterPro" id="IPR009057">
    <property type="entry name" value="Homeodomain-like_sf"/>
</dbReference>
<dbReference type="PANTHER" id="PTHR43130">
    <property type="entry name" value="ARAC-FAMILY TRANSCRIPTIONAL REGULATOR"/>
    <property type="match status" value="1"/>
</dbReference>
<name>A0A238K315_9RHOB</name>
<dbReference type="AlphaFoldDB" id="A0A238K315"/>
<feature type="domain" description="HTH araC/xylS-type" evidence="3">
    <location>
        <begin position="240"/>
        <end position="338"/>
    </location>
</feature>
<reference evidence="5" key="1">
    <citation type="submission" date="2017-05" db="EMBL/GenBank/DDBJ databases">
        <authorList>
            <person name="Rodrigo-Torres L."/>
            <person name="Arahal R. D."/>
            <person name="Lucena T."/>
        </authorList>
    </citation>
    <scope>NUCLEOTIDE SEQUENCE [LARGE SCALE GENOMIC DNA]</scope>
    <source>
        <strain evidence="5">CECT 8868</strain>
    </source>
</reference>
<dbReference type="Pfam" id="PF01965">
    <property type="entry name" value="DJ-1_PfpI"/>
    <property type="match status" value="1"/>
</dbReference>
<dbReference type="Gene3D" id="3.40.50.880">
    <property type="match status" value="1"/>
</dbReference>
<accession>A0A238K315</accession>
<evidence type="ECO:0000313" key="4">
    <source>
        <dbReference type="EMBL" id="SMX37133.1"/>
    </source>
</evidence>
<dbReference type="PROSITE" id="PS01124">
    <property type="entry name" value="HTH_ARAC_FAMILY_2"/>
    <property type="match status" value="1"/>
</dbReference>
<protein>
    <submittedName>
        <fullName evidence="4">HTH-type transcriptional regulator CdhR</fullName>
    </submittedName>
</protein>
<dbReference type="InterPro" id="IPR002818">
    <property type="entry name" value="DJ-1/PfpI"/>
</dbReference>
<dbReference type="InterPro" id="IPR029062">
    <property type="entry name" value="Class_I_gatase-like"/>
</dbReference>
<dbReference type="EMBL" id="FXYD01000002">
    <property type="protein sequence ID" value="SMX37133.1"/>
    <property type="molecule type" value="Genomic_DNA"/>
</dbReference>
<keyword evidence="2" id="KW-0804">Transcription</keyword>
<sequence>MIERKEYQWIGPKMAPPDIVPPLRVGIIPTPDFTLMSFSCLVEYLRLAADENDFSRQVYCTWSLLSPDNNPLVSSSGFAMLPTADMSNLDQYDYLVFHGGTMHSATPIPQYIYDAIQQAVDKKIPIVGLCTGQFLLAEMGLLDGRQCAVHFSLEPLLRKHFPRVLPISDKPVVEDGPYITCPGGLASLNLGTRLVSKTCGASRVEKVLHYLMADKKSIFDGNVDRDQAFIGEHCQDRRVVNAIGIMRQRMYERCDISEIADQVGTTKRELTRLFNRYLRVPPAEYWRNIRLTSAHWMVNNTDRSITQIAYECGFTDSSHMIRWFQKRYKLTPTALRKANIEVGMH</sequence>
<keyword evidence="1" id="KW-0805">Transcription regulation</keyword>
<evidence type="ECO:0000259" key="3">
    <source>
        <dbReference type="PROSITE" id="PS01124"/>
    </source>
</evidence>
<dbReference type="InterPro" id="IPR018060">
    <property type="entry name" value="HTH_AraC"/>
</dbReference>
<proteinExistence type="predicted"/>
<dbReference type="Pfam" id="PF12833">
    <property type="entry name" value="HTH_18"/>
    <property type="match status" value="1"/>
</dbReference>
<dbReference type="GO" id="GO:0043565">
    <property type="term" value="F:sequence-specific DNA binding"/>
    <property type="evidence" value="ECO:0007669"/>
    <property type="project" value="InterPro"/>
</dbReference>
<organism evidence="4 5">
    <name type="scientific">Octadecabacter ascidiaceicola</name>
    <dbReference type="NCBI Taxonomy" id="1655543"/>
    <lineage>
        <taxon>Bacteria</taxon>
        <taxon>Pseudomonadati</taxon>
        <taxon>Pseudomonadota</taxon>
        <taxon>Alphaproteobacteria</taxon>
        <taxon>Rhodobacterales</taxon>
        <taxon>Roseobacteraceae</taxon>
        <taxon>Octadecabacter</taxon>
    </lineage>
</organism>
<dbReference type="GO" id="GO:0003700">
    <property type="term" value="F:DNA-binding transcription factor activity"/>
    <property type="evidence" value="ECO:0007669"/>
    <property type="project" value="InterPro"/>
</dbReference>
<dbReference type="Gene3D" id="1.10.10.60">
    <property type="entry name" value="Homeodomain-like"/>
    <property type="match status" value="1"/>
</dbReference>